<evidence type="ECO:0000313" key="2">
    <source>
        <dbReference type="Proteomes" id="UP000789920"/>
    </source>
</evidence>
<proteinExistence type="predicted"/>
<sequence>MADQEEFIEQDEIVEEHVLYEQDNGPIPMDDDDDDNDETGEEISINETSNDGTVELVDDSVQGFFGHK</sequence>
<name>A0ACA9S8P1_9GLOM</name>
<comment type="caution">
    <text evidence="1">The sequence shown here is derived from an EMBL/GenBank/DDBJ whole genome shotgun (WGS) entry which is preliminary data.</text>
</comment>
<organism evidence="1 2">
    <name type="scientific">Racocetra persica</name>
    <dbReference type="NCBI Taxonomy" id="160502"/>
    <lineage>
        <taxon>Eukaryota</taxon>
        <taxon>Fungi</taxon>
        <taxon>Fungi incertae sedis</taxon>
        <taxon>Mucoromycota</taxon>
        <taxon>Glomeromycotina</taxon>
        <taxon>Glomeromycetes</taxon>
        <taxon>Diversisporales</taxon>
        <taxon>Gigasporaceae</taxon>
        <taxon>Racocetra</taxon>
    </lineage>
</organism>
<dbReference type="Proteomes" id="UP000789920">
    <property type="component" value="Unassembled WGS sequence"/>
</dbReference>
<feature type="non-terminal residue" evidence="1">
    <location>
        <position position="68"/>
    </location>
</feature>
<protein>
    <submittedName>
        <fullName evidence="1">3055_t:CDS:1</fullName>
    </submittedName>
</protein>
<reference evidence="1" key="1">
    <citation type="submission" date="2021-06" db="EMBL/GenBank/DDBJ databases">
        <authorList>
            <person name="Kallberg Y."/>
            <person name="Tangrot J."/>
            <person name="Rosling A."/>
        </authorList>
    </citation>
    <scope>NUCLEOTIDE SEQUENCE</scope>
    <source>
        <strain evidence="1">MA461A</strain>
    </source>
</reference>
<keyword evidence="2" id="KW-1185">Reference proteome</keyword>
<accession>A0ACA9S8P1</accession>
<evidence type="ECO:0000313" key="1">
    <source>
        <dbReference type="EMBL" id="CAG8830092.1"/>
    </source>
</evidence>
<gene>
    <name evidence="1" type="ORF">RPERSI_LOCUS27692</name>
</gene>
<dbReference type="EMBL" id="CAJVQC010098498">
    <property type="protein sequence ID" value="CAG8830092.1"/>
    <property type="molecule type" value="Genomic_DNA"/>
</dbReference>